<evidence type="ECO:0000256" key="1">
    <source>
        <dbReference type="SAM" id="MobiDB-lite"/>
    </source>
</evidence>
<reference evidence="2 3" key="1">
    <citation type="journal article" date="2008" name="PLoS ONE">
        <title>Environmental adaptation: genomic analysis of the piezotolerant and psychrotolerant deep-sea iron reducing bacterium Shewanella piezotolerans WP3.</title>
        <authorList>
            <person name="Wang F."/>
            <person name="Wang J."/>
            <person name="Jian H."/>
            <person name="Zhang B."/>
            <person name="Li S."/>
            <person name="Wang F."/>
            <person name="Zeng X."/>
            <person name="Gao L."/>
            <person name="Bartlett D.H."/>
            <person name="Yu J."/>
            <person name="Hu S."/>
            <person name="Xiao X."/>
        </authorList>
    </citation>
    <scope>NUCLEOTIDE SEQUENCE [LARGE SCALE GENOMIC DNA]</scope>
    <source>
        <strain evidence="3">WP3 / JCM 13877</strain>
    </source>
</reference>
<dbReference type="KEGG" id="swp:swp_2135"/>
<accession>B8CLW3</accession>
<dbReference type="AlphaFoldDB" id="B8CLW3"/>
<name>B8CLW3_SHEPW</name>
<keyword evidence="3" id="KW-1185">Reference proteome</keyword>
<protein>
    <submittedName>
        <fullName evidence="2">Uncharacterized protein</fullName>
    </submittedName>
</protein>
<dbReference type="EMBL" id="CP000472">
    <property type="protein sequence ID" value="ACJ28887.1"/>
    <property type="molecule type" value="Genomic_DNA"/>
</dbReference>
<organism evidence="2 3">
    <name type="scientific">Shewanella piezotolerans (strain WP3 / JCM 13877)</name>
    <dbReference type="NCBI Taxonomy" id="225849"/>
    <lineage>
        <taxon>Bacteria</taxon>
        <taxon>Pseudomonadati</taxon>
        <taxon>Pseudomonadota</taxon>
        <taxon>Gammaproteobacteria</taxon>
        <taxon>Alteromonadales</taxon>
        <taxon>Shewanellaceae</taxon>
        <taxon>Shewanella</taxon>
    </lineage>
</organism>
<dbReference type="HOGENOM" id="CLU_1947349_0_0_6"/>
<evidence type="ECO:0000313" key="3">
    <source>
        <dbReference type="Proteomes" id="UP000000753"/>
    </source>
</evidence>
<feature type="region of interest" description="Disordered" evidence="1">
    <location>
        <begin position="65"/>
        <end position="100"/>
    </location>
</feature>
<proteinExistence type="predicted"/>
<dbReference type="Proteomes" id="UP000000753">
    <property type="component" value="Chromosome"/>
</dbReference>
<sequence>MNCCDTNLPTPVSSNKHTWNSAMFFKRKKEKRPTLAWERLDNNGGPAYTFRTKVPGGWLVATRESHGDGVGSGATFIPDPNHQWNGYSLGQEEREQQEIEQQVPEAPCTKCKKLTNHIVGGQYKCGWCD</sequence>
<gene>
    <name evidence="2" type="ordered locus">swp_2135</name>
</gene>
<evidence type="ECO:0000313" key="2">
    <source>
        <dbReference type="EMBL" id="ACJ28887.1"/>
    </source>
</evidence>
<dbReference type="STRING" id="225849.swp_2135"/>